<organism evidence="2 3">
    <name type="scientific">Paenibacillus mucilaginosus (strain KNP414)</name>
    <dbReference type="NCBI Taxonomy" id="1036673"/>
    <lineage>
        <taxon>Bacteria</taxon>
        <taxon>Bacillati</taxon>
        <taxon>Bacillota</taxon>
        <taxon>Bacilli</taxon>
        <taxon>Bacillales</taxon>
        <taxon>Paenibacillaceae</taxon>
        <taxon>Paenibacillus</taxon>
    </lineage>
</organism>
<dbReference type="Proteomes" id="UP000006620">
    <property type="component" value="Chromosome"/>
</dbReference>
<evidence type="ECO:0000313" key="3">
    <source>
        <dbReference type="Proteomes" id="UP000006620"/>
    </source>
</evidence>
<sequence>MEKLELTLQQIEQIGMFMETDQLGERFYYDVVTGEIDTKSPDDYEWDEEEEGEFEEEDAVEESEVNEDLHPEERYLRIPERSSRDGYERIEDFAYMIEPGPVKEALLRALDGRKGVCRRFKDKLEEYPEVQQKWYAYEEEKNRKAVIDWLESEGFKVTVVDKVGKTGR</sequence>
<reference evidence="2 3" key="2">
    <citation type="journal article" date="2013" name="Genome Announc.">
        <title>Genome Sequence of Growth-Improving Paenibacillus mucilaginosus Strain KNP414.</title>
        <authorList>
            <person name="Lu J.J."/>
            <person name="Wang J.F."/>
            <person name="Hu X.F."/>
        </authorList>
    </citation>
    <scope>NUCLEOTIDE SEQUENCE [LARGE SCALE GENOMIC DNA]</scope>
    <source>
        <strain evidence="2 3">KNP414</strain>
    </source>
</reference>
<dbReference type="RefSeq" id="WP_013920747.1">
    <property type="nucleotide sequence ID" value="NC_015690.1"/>
</dbReference>
<evidence type="ECO:0000256" key="1">
    <source>
        <dbReference type="SAM" id="MobiDB-lite"/>
    </source>
</evidence>
<dbReference type="KEGG" id="pms:KNP414_07095"/>
<gene>
    <name evidence="2" type="ordered locus">KNP414_07095</name>
</gene>
<dbReference type="HOGENOM" id="CLU_137359_0_0_9"/>
<feature type="compositionally biased region" description="Acidic residues" evidence="1">
    <location>
        <begin position="43"/>
        <end position="66"/>
    </location>
</feature>
<protein>
    <submittedName>
        <fullName evidence="2">Uncharacterized protein</fullName>
    </submittedName>
</protein>
<dbReference type="AlphaFoldDB" id="F8FKL2"/>
<reference evidence="3" key="1">
    <citation type="submission" date="2011-06" db="EMBL/GenBank/DDBJ databases">
        <title>Complete genome sequence of Paenibacillus mucilaginosus KNP414.</title>
        <authorList>
            <person name="Wang J."/>
            <person name="Hu S."/>
            <person name="Hu X."/>
            <person name="Zhang B."/>
            <person name="Dong D."/>
            <person name="Zhang S."/>
            <person name="Zhao K."/>
            <person name="Wu D."/>
        </authorList>
    </citation>
    <scope>NUCLEOTIDE SEQUENCE [LARGE SCALE GENOMIC DNA]</scope>
    <source>
        <strain evidence="3">KNP414</strain>
    </source>
</reference>
<dbReference type="PATRIC" id="fig|1036673.3.peg.6621"/>
<dbReference type="EMBL" id="CP002869">
    <property type="protein sequence ID" value="AEI45605.1"/>
    <property type="molecule type" value="Genomic_DNA"/>
</dbReference>
<name>F8FKL2_PAEMK</name>
<accession>F8FKL2</accession>
<evidence type="ECO:0000313" key="2">
    <source>
        <dbReference type="EMBL" id="AEI45605.1"/>
    </source>
</evidence>
<feature type="region of interest" description="Disordered" evidence="1">
    <location>
        <begin position="38"/>
        <end position="72"/>
    </location>
</feature>
<proteinExistence type="predicted"/>
<dbReference type="InterPro" id="IPR005361">
    <property type="entry name" value="UPF0158"/>
</dbReference>
<dbReference type="Pfam" id="PF03682">
    <property type="entry name" value="UPF0158"/>
    <property type="match status" value="1"/>
</dbReference>